<keyword evidence="2 3" id="KW-0479">Metal-binding</keyword>
<accession>A0A2Z3JHP7</accession>
<evidence type="ECO:0000256" key="1">
    <source>
        <dbReference type="ARBA" id="ARBA00008635"/>
    </source>
</evidence>
<proteinExistence type="inferred from homology"/>
<dbReference type="OrthoDB" id="65395at2"/>
<sequence>MPELIAESFARNGRVNVAVIAALSEADLDLEDGAGGWTLGKHLGHLADFRKSWLSNISPPHAEGLPEVLRGNWSNFELTTRDLGELAATFRAGDAAALQAVSDALREGRAFADPWNEGAYASSPVHFLQHILVHDAHHRGQIMALLRRGGRTPEQMNALDDATWAIWRE</sequence>
<evidence type="ECO:0000256" key="2">
    <source>
        <dbReference type="ARBA" id="ARBA00022723"/>
    </source>
</evidence>
<evidence type="ECO:0000313" key="5">
    <source>
        <dbReference type="Proteomes" id="UP000245368"/>
    </source>
</evidence>
<dbReference type="SUPFAM" id="SSF109854">
    <property type="entry name" value="DinB/YfiT-like putative metalloenzymes"/>
    <property type="match status" value="1"/>
</dbReference>
<reference evidence="4 5" key="1">
    <citation type="submission" date="2018-05" db="EMBL/GenBank/DDBJ databases">
        <title>Complete Genome Sequence of Deinococcus sp. strain 17bor-2.</title>
        <authorList>
            <person name="Srinivasan S."/>
        </authorList>
    </citation>
    <scope>NUCLEOTIDE SEQUENCE [LARGE SCALE GENOMIC DNA]</scope>
    <source>
        <strain evidence="4 5">17bor-2</strain>
    </source>
</reference>
<dbReference type="EMBL" id="CP029494">
    <property type="protein sequence ID" value="AWN24542.1"/>
    <property type="molecule type" value="Genomic_DNA"/>
</dbReference>
<protein>
    <submittedName>
        <fullName evidence="4">Damage-inducible protein DinB</fullName>
    </submittedName>
</protein>
<evidence type="ECO:0000313" key="4">
    <source>
        <dbReference type="EMBL" id="AWN24542.1"/>
    </source>
</evidence>
<dbReference type="InterPro" id="IPR034660">
    <property type="entry name" value="DinB/YfiT-like"/>
</dbReference>
<comment type="similarity">
    <text evidence="1">Belongs to the DinB family.</text>
</comment>
<dbReference type="GO" id="GO:0046872">
    <property type="term" value="F:metal ion binding"/>
    <property type="evidence" value="ECO:0007669"/>
    <property type="project" value="UniProtKB-KW"/>
</dbReference>
<name>A0A2Z3JHP7_9DEIO</name>
<dbReference type="Gene3D" id="1.20.120.450">
    <property type="entry name" value="dinb family like domain"/>
    <property type="match status" value="1"/>
</dbReference>
<organism evidence="4 5">
    <name type="scientific">Deinococcus irradiatisoli</name>
    <dbReference type="NCBI Taxonomy" id="2202254"/>
    <lineage>
        <taxon>Bacteria</taxon>
        <taxon>Thermotogati</taxon>
        <taxon>Deinococcota</taxon>
        <taxon>Deinococci</taxon>
        <taxon>Deinococcales</taxon>
        <taxon>Deinococcaceae</taxon>
        <taxon>Deinococcus</taxon>
    </lineage>
</organism>
<dbReference type="InterPro" id="IPR007837">
    <property type="entry name" value="DinB"/>
</dbReference>
<gene>
    <name evidence="4" type="ORF">DKM44_07510</name>
</gene>
<dbReference type="AlphaFoldDB" id="A0A2Z3JHP7"/>
<dbReference type="PANTHER" id="PTHR37302:SF1">
    <property type="entry name" value="PROTEIN DINB"/>
    <property type="match status" value="1"/>
</dbReference>
<dbReference type="PANTHER" id="PTHR37302">
    <property type="entry name" value="SLR1116 PROTEIN"/>
    <property type="match status" value="1"/>
</dbReference>
<dbReference type="Proteomes" id="UP000245368">
    <property type="component" value="Chromosome"/>
</dbReference>
<dbReference type="Pfam" id="PF05163">
    <property type="entry name" value="DinB"/>
    <property type="match status" value="1"/>
</dbReference>
<evidence type="ECO:0000256" key="3">
    <source>
        <dbReference type="PIRSR" id="PIRSR607837-1"/>
    </source>
</evidence>
<keyword evidence="5" id="KW-1185">Reference proteome</keyword>
<feature type="binding site" evidence="3">
    <location>
        <position position="134"/>
    </location>
    <ligand>
        <name>a divalent metal cation</name>
        <dbReference type="ChEBI" id="CHEBI:60240"/>
    </ligand>
</feature>
<feature type="binding site" evidence="3">
    <location>
        <position position="138"/>
    </location>
    <ligand>
        <name>a divalent metal cation</name>
        <dbReference type="ChEBI" id="CHEBI:60240"/>
    </ligand>
</feature>
<dbReference type="KEGG" id="dez:DKM44_07510"/>
<feature type="binding site" evidence="3">
    <location>
        <position position="45"/>
    </location>
    <ligand>
        <name>a divalent metal cation</name>
        <dbReference type="ChEBI" id="CHEBI:60240"/>
    </ligand>
</feature>